<evidence type="ECO:0000256" key="7">
    <source>
        <dbReference type="RuleBase" id="RU363032"/>
    </source>
</evidence>
<protein>
    <submittedName>
        <fullName evidence="9">Sugar ABC transporter permease</fullName>
    </submittedName>
</protein>
<dbReference type="CDD" id="cd06261">
    <property type="entry name" value="TM_PBP2"/>
    <property type="match status" value="1"/>
</dbReference>
<evidence type="ECO:0000256" key="1">
    <source>
        <dbReference type="ARBA" id="ARBA00004651"/>
    </source>
</evidence>
<dbReference type="GO" id="GO:0005886">
    <property type="term" value="C:plasma membrane"/>
    <property type="evidence" value="ECO:0007669"/>
    <property type="project" value="UniProtKB-SubCell"/>
</dbReference>
<evidence type="ECO:0000256" key="3">
    <source>
        <dbReference type="ARBA" id="ARBA00022475"/>
    </source>
</evidence>
<sequence>MAKRSNTTSIPYAAKKKTFWQLLWKQKALCIMALAPLIMLIIFKYVPMYGILIAFKNYKASKGVWGSNWLEPVLKNFIKFFKNVNSGQIIWNTLKIGVLNLLFTFPAAIIFAILLNELRGKVFKSAVQTISYIPHFLSVVVICSMLNGFGSTTGLFNDVRDFLGMARVDMNNGSQYFLPLYLGSQVWQTVGWSSIMYLSALSNVDVTLYDVANIDGANRWQKIKNIIWPTIKPTTTILLIMNLGNVLGNALNSDYTKILLMQNDTNRSQLEVIGTFVYQKGIVEGKFSYATAVNLFISVIGFALVFGANMITRKINPENSLW</sequence>
<feature type="domain" description="ABC transmembrane type-1" evidence="8">
    <location>
        <begin position="90"/>
        <end position="308"/>
    </location>
</feature>
<accession>A0A8I0DQS3</accession>
<organism evidence="9 10">
    <name type="scientific">Blautia segnis</name>
    <dbReference type="NCBI Taxonomy" id="2763030"/>
    <lineage>
        <taxon>Bacteria</taxon>
        <taxon>Bacillati</taxon>
        <taxon>Bacillota</taxon>
        <taxon>Clostridia</taxon>
        <taxon>Lachnospirales</taxon>
        <taxon>Lachnospiraceae</taxon>
        <taxon>Blautia</taxon>
    </lineage>
</organism>
<keyword evidence="2 7" id="KW-0813">Transport</keyword>
<evidence type="ECO:0000313" key="9">
    <source>
        <dbReference type="EMBL" id="MBC5649882.1"/>
    </source>
</evidence>
<dbReference type="SUPFAM" id="SSF161098">
    <property type="entry name" value="MetI-like"/>
    <property type="match status" value="1"/>
</dbReference>
<reference evidence="9 10" key="1">
    <citation type="submission" date="2020-08" db="EMBL/GenBank/DDBJ databases">
        <title>Genome public.</title>
        <authorList>
            <person name="Liu C."/>
            <person name="Sun Q."/>
        </authorList>
    </citation>
    <scope>NUCLEOTIDE SEQUENCE [LARGE SCALE GENOMIC DNA]</scope>
    <source>
        <strain evidence="9 10">BX17</strain>
    </source>
</reference>
<comment type="caution">
    <text evidence="9">The sequence shown here is derived from an EMBL/GenBank/DDBJ whole genome shotgun (WGS) entry which is preliminary data.</text>
</comment>
<feature type="transmembrane region" description="Helical" evidence="7">
    <location>
        <begin position="29"/>
        <end position="55"/>
    </location>
</feature>
<keyword evidence="6 7" id="KW-0472">Membrane</keyword>
<gene>
    <name evidence="9" type="ORF">H8S54_01780</name>
</gene>
<dbReference type="EMBL" id="JACOOT010000004">
    <property type="protein sequence ID" value="MBC5649882.1"/>
    <property type="molecule type" value="Genomic_DNA"/>
</dbReference>
<keyword evidence="3" id="KW-1003">Cell membrane</keyword>
<evidence type="ECO:0000259" key="8">
    <source>
        <dbReference type="PROSITE" id="PS50928"/>
    </source>
</evidence>
<dbReference type="Pfam" id="PF00528">
    <property type="entry name" value="BPD_transp_1"/>
    <property type="match status" value="1"/>
</dbReference>
<proteinExistence type="inferred from homology"/>
<keyword evidence="10" id="KW-1185">Reference proteome</keyword>
<feature type="transmembrane region" description="Helical" evidence="7">
    <location>
        <begin position="136"/>
        <end position="156"/>
    </location>
</feature>
<dbReference type="GO" id="GO:0055085">
    <property type="term" value="P:transmembrane transport"/>
    <property type="evidence" value="ECO:0007669"/>
    <property type="project" value="InterPro"/>
</dbReference>
<comment type="similarity">
    <text evidence="7">Belongs to the binding-protein-dependent transport system permease family.</text>
</comment>
<dbReference type="PANTHER" id="PTHR30193:SF44">
    <property type="entry name" value="LACTOSE TRANSPORT SYSTEM PERMEASE PROTEIN LACF"/>
    <property type="match status" value="1"/>
</dbReference>
<dbReference type="InterPro" id="IPR035906">
    <property type="entry name" value="MetI-like_sf"/>
</dbReference>
<dbReference type="Proteomes" id="UP000652847">
    <property type="component" value="Unassembled WGS sequence"/>
</dbReference>
<dbReference type="PANTHER" id="PTHR30193">
    <property type="entry name" value="ABC TRANSPORTER PERMEASE PROTEIN"/>
    <property type="match status" value="1"/>
</dbReference>
<evidence type="ECO:0000313" key="10">
    <source>
        <dbReference type="Proteomes" id="UP000652847"/>
    </source>
</evidence>
<dbReference type="RefSeq" id="WP_186900755.1">
    <property type="nucleotide sequence ID" value="NZ_JACOOT010000004.1"/>
</dbReference>
<dbReference type="AlphaFoldDB" id="A0A8I0DQS3"/>
<dbReference type="PROSITE" id="PS50928">
    <property type="entry name" value="ABC_TM1"/>
    <property type="match status" value="1"/>
</dbReference>
<dbReference type="Gene3D" id="1.10.3720.10">
    <property type="entry name" value="MetI-like"/>
    <property type="match status" value="1"/>
</dbReference>
<feature type="transmembrane region" description="Helical" evidence="7">
    <location>
        <begin position="289"/>
        <end position="312"/>
    </location>
</feature>
<dbReference type="InterPro" id="IPR000515">
    <property type="entry name" value="MetI-like"/>
</dbReference>
<keyword evidence="5 7" id="KW-1133">Transmembrane helix</keyword>
<keyword evidence="4 7" id="KW-0812">Transmembrane</keyword>
<evidence type="ECO:0000256" key="5">
    <source>
        <dbReference type="ARBA" id="ARBA00022989"/>
    </source>
</evidence>
<evidence type="ECO:0000256" key="2">
    <source>
        <dbReference type="ARBA" id="ARBA00022448"/>
    </source>
</evidence>
<name>A0A8I0DQS3_9FIRM</name>
<dbReference type="InterPro" id="IPR051393">
    <property type="entry name" value="ABC_transporter_permease"/>
</dbReference>
<evidence type="ECO:0000256" key="6">
    <source>
        <dbReference type="ARBA" id="ARBA00023136"/>
    </source>
</evidence>
<comment type="subcellular location">
    <subcellularLocation>
        <location evidence="1 7">Cell membrane</location>
        <topology evidence="1 7">Multi-pass membrane protein</topology>
    </subcellularLocation>
</comment>
<evidence type="ECO:0000256" key="4">
    <source>
        <dbReference type="ARBA" id="ARBA00022692"/>
    </source>
</evidence>
<feature type="transmembrane region" description="Helical" evidence="7">
    <location>
        <begin position="89"/>
        <end position="115"/>
    </location>
</feature>